<feature type="transmembrane region" description="Helical" evidence="5">
    <location>
        <begin position="206"/>
        <end position="223"/>
    </location>
</feature>
<feature type="transmembrane region" description="Helical" evidence="5">
    <location>
        <begin position="170"/>
        <end position="194"/>
    </location>
</feature>
<feature type="transmembrane region" description="Helical" evidence="5">
    <location>
        <begin position="78"/>
        <end position="100"/>
    </location>
</feature>
<feature type="transmembrane region" description="Helical" evidence="5">
    <location>
        <begin position="229"/>
        <end position="247"/>
    </location>
</feature>
<accession>A0A9D1CZ40</accession>
<dbReference type="GO" id="GO:0016020">
    <property type="term" value="C:membrane"/>
    <property type="evidence" value="ECO:0007669"/>
    <property type="project" value="UniProtKB-SubCell"/>
</dbReference>
<evidence type="ECO:0000313" key="8">
    <source>
        <dbReference type="Proteomes" id="UP000886886"/>
    </source>
</evidence>
<keyword evidence="2 5" id="KW-0812">Transmembrane</keyword>
<evidence type="ECO:0000313" key="7">
    <source>
        <dbReference type="EMBL" id="HIQ95016.1"/>
    </source>
</evidence>
<organism evidence="7 8">
    <name type="scientific">Candidatus Limivivens merdigallinarum</name>
    <dbReference type="NCBI Taxonomy" id="2840859"/>
    <lineage>
        <taxon>Bacteria</taxon>
        <taxon>Bacillati</taxon>
        <taxon>Bacillota</taxon>
        <taxon>Clostridia</taxon>
        <taxon>Lachnospirales</taxon>
        <taxon>Lachnospiraceae</taxon>
        <taxon>Lachnospiraceae incertae sedis</taxon>
        <taxon>Candidatus Limivivens</taxon>
    </lineage>
</organism>
<evidence type="ECO:0000256" key="5">
    <source>
        <dbReference type="SAM" id="Phobius"/>
    </source>
</evidence>
<protein>
    <submittedName>
        <fullName evidence="7">ABC transporter permease subunit</fullName>
    </submittedName>
</protein>
<dbReference type="Pfam" id="PF12698">
    <property type="entry name" value="ABC2_membrane_3"/>
    <property type="match status" value="1"/>
</dbReference>
<comment type="caution">
    <text evidence="7">The sequence shown here is derived from an EMBL/GenBank/DDBJ whole genome shotgun (WGS) entry which is preliminary data.</text>
</comment>
<dbReference type="GO" id="GO:0140359">
    <property type="term" value="F:ABC-type transporter activity"/>
    <property type="evidence" value="ECO:0007669"/>
    <property type="project" value="InterPro"/>
</dbReference>
<feature type="domain" description="ABC-2 type transporter transmembrane" evidence="6">
    <location>
        <begin position="9"/>
        <end position="221"/>
    </location>
</feature>
<evidence type="ECO:0000256" key="4">
    <source>
        <dbReference type="ARBA" id="ARBA00023136"/>
    </source>
</evidence>
<reference evidence="7" key="1">
    <citation type="submission" date="2020-10" db="EMBL/GenBank/DDBJ databases">
        <authorList>
            <person name="Gilroy R."/>
        </authorList>
    </citation>
    <scope>NUCLEOTIDE SEQUENCE</scope>
    <source>
        <strain evidence="7">ChiSjej3B21-11622</strain>
    </source>
</reference>
<keyword evidence="3 5" id="KW-1133">Transmembrane helix</keyword>
<evidence type="ECO:0000259" key="6">
    <source>
        <dbReference type="Pfam" id="PF12698"/>
    </source>
</evidence>
<gene>
    <name evidence="7" type="ORF">IAB26_00460</name>
</gene>
<dbReference type="AlphaFoldDB" id="A0A9D1CZ40"/>
<sequence length="263" mass="29110">MKRAMLAIIQKDIRSVTANRNLLASLLIVPLVLTVILPSVFLLLIHFAPEDPDVQKLVELLPQNARSTDLQTTVTMLIFNYILPVFFLMIPIITASIMAASSFVGEKERHTLETLLYCPLSVRQIFQAKVLASFFLSMLLSVLSFLAMLLVLEIESLSLMGRFLVPGISWLVILLLVSPSISLIAVTLIVRGSAKARSMEESQQSAVFLIIPVILLTVGQFSGVLLLNVWILLALGILCALLAGLLLKKCMRRFTYEMLLSSL</sequence>
<evidence type="ECO:0000256" key="2">
    <source>
        <dbReference type="ARBA" id="ARBA00022692"/>
    </source>
</evidence>
<dbReference type="EMBL" id="DVFT01000006">
    <property type="protein sequence ID" value="HIQ95016.1"/>
    <property type="molecule type" value="Genomic_DNA"/>
</dbReference>
<dbReference type="InterPro" id="IPR013525">
    <property type="entry name" value="ABC2_TM"/>
</dbReference>
<proteinExistence type="predicted"/>
<dbReference type="Proteomes" id="UP000886886">
    <property type="component" value="Unassembled WGS sequence"/>
</dbReference>
<evidence type="ECO:0000256" key="1">
    <source>
        <dbReference type="ARBA" id="ARBA00004141"/>
    </source>
</evidence>
<keyword evidence="4 5" id="KW-0472">Membrane</keyword>
<comment type="subcellular location">
    <subcellularLocation>
        <location evidence="1">Membrane</location>
        <topology evidence="1">Multi-pass membrane protein</topology>
    </subcellularLocation>
</comment>
<feature type="transmembrane region" description="Helical" evidence="5">
    <location>
        <begin position="130"/>
        <end position="150"/>
    </location>
</feature>
<feature type="transmembrane region" description="Helical" evidence="5">
    <location>
        <begin position="21"/>
        <end position="48"/>
    </location>
</feature>
<dbReference type="PANTHER" id="PTHR43471">
    <property type="entry name" value="ABC TRANSPORTER PERMEASE"/>
    <property type="match status" value="1"/>
</dbReference>
<reference evidence="7" key="2">
    <citation type="journal article" date="2021" name="PeerJ">
        <title>Extensive microbial diversity within the chicken gut microbiome revealed by metagenomics and culture.</title>
        <authorList>
            <person name="Gilroy R."/>
            <person name="Ravi A."/>
            <person name="Getino M."/>
            <person name="Pursley I."/>
            <person name="Horton D.L."/>
            <person name="Alikhan N.F."/>
            <person name="Baker D."/>
            <person name="Gharbi K."/>
            <person name="Hall N."/>
            <person name="Watson M."/>
            <person name="Adriaenssens E.M."/>
            <person name="Foster-Nyarko E."/>
            <person name="Jarju S."/>
            <person name="Secka A."/>
            <person name="Antonio M."/>
            <person name="Oren A."/>
            <person name="Chaudhuri R.R."/>
            <person name="La Ragione R."/>
            <person name="Hildebrand F."/>
            <person name="Pallen M.J."/>
        </authorList>
    </citation>
    <scope>NUCLEOTIDE SEQUENCE</scope>
    <source>
        <strain evidence="7">ChiSjej3B21-11622</strain>
    </source>
</reference>
<evidence type="ECO:0000256" key="3">
    <source>
        <dbReference type="ARBA" id="ARBA00022989"/>
    </source>
</evidence>
<name>A0A9D1CZ40_9FIRM</name>